<dbReference type="Proteomes" id="UP000600799">
    <property type="component" value="Unassembled WGS sequence"/>
</dbReference>
<accession>A0ABS0HFN8</accession>
<reference evidence="2 3" key="1">
    <citation type="submission" date="2020-11" db="EMBL/GenBank/DDBJ databases">
        <title>The genome sequence of Novosphingobium sp. 1Y9A.</title>
        <authorList>
            <person name="Liu Y."/>
        </authorList>
    </citation>
    <scope>NUCLEOTIDE SEQUENCE [LARGE SCALE GENOMIC DNA]</scope>
    <source>
        <strain evidence="2 3">1Y9A</strain>
    </source>
</reference>
<name>A0ABS0HFN8_9SPHN</name>
<evidence type="ECO:0000313" key="2">
    <source>
        <dbReference type="EMBL" id="MBF9151031.1"/>
    </source>
</evidence>
<evidence type="ECO:0000313" key="3">
    <source>
        <dbReference type="Proteomes" id="UP000600799"/>
    </source>
</evidence>
<organism evidence="2 3">
    <name type="scientific">Novosphingobium jiangmenense</name>
    <dbReference type="NCBI Taxonomy" id="2791981"/>
    <lineage>
        <taxon>Bacteria</taxon>
        <taxon>Pseudomonadati</taxon>
        <taxon>Pseudomonadota</taxon>
        <taxon>Alphaproteobacteria</taxon>
        <taxon>Sphingomonadales</taxon>
        <taxon>Sphingomonadaceae</taxon>
        <taxon>Novosphingobium</taxon>
    </lineage>
</organism>
<dbReference type="EMBL" id="JADQDC010000004">
    <property type="protein sequence ID" value="MBF9151031.1"/>
    <property type="molecule type" value="Genomic_DNA"/>
</dbReference>
<keyword evidence="3" id="KW-1185">Reference proteome</keyword>
<dbReference type="RefSeq" id="WP_196275346.1">
    <property type="nucleotide sequence ID" value="NZ_JADQDC010000004.1"/>
</dbReference>
<gene>
    <name evidence="2" type="ORF">I2488_08440</name>
</gene>
<comment type="caution">
    <text evidence="2">The sequence shown here is derived from an EMBL/GenBank/DDBJ whole genome shotgun (WGS) entry which is preliminary data.</text>
</comment>
<feature type="region of interest" description="Disordered" evidence="1">
    <location>
        <begin position="81"/>
        <end position="111"/>
    </location>
</feature>
<sequence length="111" mass="11607">MSFNNPAAFTSGDAAFEGGAALRPLSWHMLCARITASQDLRRTLQFLGEDEQGAIGSFHQGAASFLASANSGVPAHERVVNPNSSANGKATLGTAFATQNVTRQGRAEARD</sequence>
<evidence type="ECO:0000256" key="1">
    <source>
        <dbReference type="SAM" id="MobiDB-lite"/>
    </source>
</evidence>
<protein>
    <submittedName>
        <fullName evidence="2">Uncharacterized protein</fullName>
    </submittedName>
</protein>
<proteinExistence type="predicted"/>